<feature type="chain" id="PRO_5039208689" description="YusW-like protein" evidence="2">
    <location>
        <begin position="20"/>
        <end position="158"/>
    </location>
</feature>
<evidence type="ECO:0008006" key="5">
    <source>
        <dbReference type="Google" id="ProtNLM"/>
    </source>
</evidence>
<keyword evidence="4" id="KW-1185">Reference proteome</keyword>
<feature type="region of interest" description="Disordered" evidence="1">
    <location>
        <begin position="26"/>
        <end position="55"/>
    </location>
</feature>
<evidence type="ECO:0000256" key="1">
    <source>
        <dbReference type="SAM" id="MobiDB-lite"/>
    </source>
</evidence>
<comment type="caution">
    <text evidence="3">The sequence shown here is derived from an EMBL/GenBank/DDBJ whole genome shotgun (WGS) entry which is preliminary data.</text>
</comment>
<dbReference type="InterPro" id="IPR025623">
    <property type="entry name" value="YusW"/>
</dbReference>
<evidence type="ECO:0000256" key="2">
    <source>
        <dbReference type="SAM" id="SignalP"/>
    </source>
</evidence>
<evidence type="ECO:0000313" key="3">
    <source>
        <dbReference type="EMBL" id="KGX84957.1"/>
    </source>
</evidence>
<dbReference type="Pfam" id="PF14039">
    <property type="entry name" value="YusW"/>
    <property type="match status" value="1"/>
</dbReference>
<gene>
    <name evidence="3" type="ORF">N784_11320</name>
</gene>
<name>A0A0A5HMX1_9BACI</name>
<dbReference type="AlphaFoldDB" id="A0A0A5HMX1"/>
<dbReference type="OrthoDB" id="2452750at2"/>
<protein>
    <recommendedName>
        <fullName evidence="5">YusW-like protein</fullName>
    </recommendedName>
</protein>
<accession>A0A0A5HMX1</accession>
<dbReference type="PROSITE" id="PS51257">
    <property type="entry name" value="PROKAR_LIPOPROTEIN"/>
    <property type="match status" value="1"/>
</dbReference>
<reference evidence="3 4" key="1">
    <citation type="submission" date="2013-08" db="EMBL/GenBank/DDBJ databases">
        <authorList>
            <person name="Huang J."/>
            <person name="Wang G."/>
        </authorList>
    </citation>
    <scope>NUCLEOTIDE SEQUENCE [LARGE SCALE GENOMIC DNA]</scope>
    <source>
        <strain evidence="3 4">JSM 072002</strain>
    </source>
</reference>
<sequence>MKKNVIRLLITVSTIFVLAACGDEDNVTEPPENAPAEHENNNNETSENDNNQTTTYSFTSFDLDVDYKGNESVEVDYENEVEGMEAKYEDNRKDTMLRGNEAMNKLTPIFEAFTFDQSTADEEVIQAVKDAFSIEEGYQEFELEVEYADGTTKEYRES</sequence>
<feature type="compositionally biased region" description="Low complexity" evidence="1">
    <location>
        <begin position="42"/>
        <end position="55"/>
    </location>
</feature>
<dbReference type="EMBL" id="AVPG01000028">
    <property type="protein sequence ID" value="KGX84957.1"/>
    <property type="molecule type" value="Genomic_DNA"/>
</dbReference>
<proteinExistence type="predicted"/>
<dbReference type="Proteomes" id="UP000030401">
    <property type="component" value="Unassembled WGS sequence"/>
</dbReference>
<evidence type="ECO:0000313" key="4">
    <source>
        <dbReference type="Proteomes" id="UP000030401"/>
    </source>
</evidence>
<keyword evidence="2" id="KW-0732">Signal</keyword>
<dbReference type="eggNOG" id="ENOG50337H0">
    <property type="taxonomic scope" value="Bacteria"/>
</dbReference>
<feature type="signal peptide" evidence="2">
    <location>
        <begin position="1"/>
        <end position="19"/>
    </location>
</feature>
<organism evidence="3 4">
    <name type="scientific">Pontibacillus litoralis JSM 072002</name>
    <dbReference type="NCBI Taxonomy" id="1385512"/>
    <lineage>
        <taxon>Bacteria</taxon>
        <taxon>Bacillati</taxon>
        <taxon>Bacillota</taxon>
        <taxon>Bacilli</taxon>
        <taxon>Bacillales</taxon>
        <taxon>Bacillaceae</taxon>
        <taxon>Pontibacillus</taxon>
    </lineage>
</organism>
<dbReference type="RefSeq" id="WP_036835849.1">
    <property type="nucleotide sequence ID" value="NZ_AVPG01000028.1"/>
</dbReference>